<evidence type="ECO:0000256" key="8">
    <source>
        <dbReference type="SAM" id="Phobius"/>
    </source>
</evidence>
<dbReference type="InterPro" id="IPR050739">
    <property type="entry name" value="MFP"/>
</dbReference>
<organism evidence="9">
    <name type="scientific">Salmonella enterica</name>
    <name type="common">Salmonella choleraesuis</name>
    <dbReference type="NCBI Taxonomy" id="28901"/>
    <lineage>
        <taxon>Bacteria</taxon>
        <taxon>Pseudomonadati</taxon>
        <taxon>Pseudomonadota</taxon>
        <taxon>Gammaproteobacteria</taxon>
        <taxon>Enterobacterales</taxon>
        <taxon>Enterobacteriaceae</taxon>
        <taxon>Salmonella</taxon>
    </lineage>
</organism>
<comment type="subcellular location">
    <subcellularLocation>
        <location evidence="1">Membrane</location>
        <topology evidence="1">Single-pass membrane protein</topology>
    </subcellularLocation>
</comment>
<evidence type="ECO:0000256" key="4">
    <source>
        <dbReference type="ARBA" id="ARBA00022692"/>
    </source>
</evidence>
<dbReference type="GO" id="GO:0055085">
    <property type="term" value="P:transmembrane transport"/>
    <property type="evidence" value="ECO:0007669"/>
    <property type="project" value="InterPro"/>
</dbReference>
<keyword evidence="5 8" id="KW-1133">Transmembrane helix</keyword>
<dbReference type="Gene3D" id="2.40.50.100">
    <property type="match status" value="1"/>
</dbReference>
<dbReference type="InterPro" id="IPR006144">
    <property type="entry name" value="Secretion_HlyD_CS"/>
</dbReference>
<protein>
    <submittedName>
        <fullName evidence="9">HlyD family efflux transporter periplasmic adaptor subunit</fullName>
    </submittedName>
</protein>
<evidence type="ECO:0000256" key="1">
    <source>
        <dbReference type="ARBA" id="ARBA00004167"/>
    </source>
</evidence>
<dbReference type="AlphaFoldDB" id="A0A3U8JBL3"/>
<comment type="caution">
    <text evidence="9">The sequence shown here is derived from an EMBL/GenBank/DDBJ whole genome shotgun (WGS) entry which is preliminary data.</text>
</comment>
<evidence type="ECO:0000256" key="3">
    <source>
        <dbReference type="ARBA" id="ARBA00022448"/>
    </source>
</evidence>
<proteinExistence type="inferred from homology"/>
<keyword evidence="6 8" id="KW-0472">Membrane</keyword>
<keyword evidence="3" id="KW-0813">Transport</keyword>
<evidence type="ECO:0000256" key="7">
    <source>
        <dbReference type="SAM" id="Coils"/>
    </source>
</evidence>
<keyword evidence="7" id="KW-0175">Coiled coil</keyword>
<dbReference type="PROSITE" id="PS00543">
    <property type="entry name" value="HLYD_FAMILY"/>
    <property type="match status" value="1"/>
</dbReference>
<dbReference type="SUPFAM" id="SSF111369">
    <property type="entry name" value="HlyD-like secretion proteins"/>
    <property type="match status" value="1"/>
</dbReference>
<evidence type="ECO:0000256" key="6">
    <source>
        <dbReference type="ARBA" id="ARBA00023136"/>
    </source>
</evidence>
<dbReference type="GO" id="GO:0016020">
    <property type="term" value="C:membrane"/>
    <property type="evidence" value="ECO:0007669"/>
    <property type="project" value="UniProtKB-SubCell"/>
</dbReference>
<reference evidence="9" key="1">
    <citation type="submission" date="2018-08" db="EMBL/GenBank/DDBJ databases">
        <authorList>
            <consortium name="GenomeTrakr network: Whole genome sequencing for foodborne pathogen traceback"/>
        </authorList>
    </citation>
    <scope>NUCLEOTIDE SEQUENCE [LARGE SCALE GENOMIC DNA]</scope>
    <source>
        <strain evidence="9">CFSAN034428</strain>
    </source>
</reference>
<evidence type="ECO:0000313" key="9">
    <source>
        <dbReference type="EMBL" id="MIT93667.1"/>
    </source>
</evidence>
<dbReference type="EMBL" id="RSTU01000046">
    <property type="protein sequence ID" value="MIT93667.1"/>
    <property type="molecule type" value="Genomic_DNA"/>
</dbReference>
<dbReference type="Proteomes" id="UP000839515">
    <property type="component" value="Unassembled WGS sequence"/>
</dbReference>
<dbReference type="PRINTS" id="PR01490">
    <property type="entry name" value="RTXTOXIND"/>
</dbReference>
<dbReference type="GO" id="GO:0009306">
    <property type="term" value="P:protein secretion"/>
    <property type="evidence" value="ECO:0007669"/>
    <property type="project" value="InterPro"/>
</dbReference>
<keyword evidence="4 8" id="KW-0812">Transmembrane</keyword>
<evidence type="ECO:0000256" key="5">
    <source>
        <dbReference type="ARBA" id="ARBA00022989"/>
    </source>
</evidence>
<gene>
    <name evidence="9" type="ORF">ATP91_25900</name>
</gene>
<accession>A0A3U8JBL3</accession>
<dbReference type="PANTHER" id="PTHR30386:SF28">
    <property type="entry name" value="EXPORTED PROTEIN"/>
    <property type="match status" value="1"/>
</dbReference>
<sequence>MLWRGRALLLPGIPPLLVISVCIIFLTVFITFVIMGSYTRRVNVSGEITTWPRPVNIYSSVQGFIVKQFVTEGQEIRKGEPVYQIDVSRSTSSGVVSDNQRKDIENQIVRIANIISRLEDSKKATLQTLEKQKMQYQEAFERSTAIVRRAEEGIIIMKNNMNNYRTYQKKGLINKDQLTNQTALYYQQQNNLLSLSGQNEQNVLQITSLESQIKIQAADFDNRIYQMELQRYELQKELINTDVNGEVIIRALSDGKIDSLSVTVGQMVSAGDSLLQIIPDKIKDHYLVVWAPNDAVPYINPGDRVNIRYEAFPAEKFGQFAATVLLVSKTPASSQEMLTYQGAPKNNQNTSVPYYKIVVRPDLQEIRYDGKFLPIENGMKAQGTLFLEKRKIYQWMLSPFYDMKHSATGPVNGK</sequence>
<name>A0A3U8JBL3_SALER</name>
<feature type="coiled-coil region" evidence="7">
    <location>
        <begin position="101"/>
        <end position="139"/>
    </location>
</feature>
<dbReference type="PANTHER" id="PTHR30386">
    <property type="entry name" value="MEMBRANE FUSION SUBUNIT OF EMRAB-TOLC MULTIDRUG EFFLUX PUMP"/>
    <property type="match status" value="1"/>
</dbReference>
<evidence type="ECO:0000256" key="2">
    <source>
        <dbReference type="ARBA" id="ARBA00009477"/>
    </source>
</evidence>
<comment type="similarity">
    <text evidence="2">Belongs to the membrane fusion protein (MFP) (TC 8.A.1) family.</text>
</comment>
<feature type="transmembrane region" description="Helical" evidence="8">
    <location>
        <begin position="12"/>
        <end position="35"/>
    </location>
</feature>